<evidence type="ECO:0000313" key="1">
    <source>
        <dbReference type="EMBL" id="GGI44353.1"/>
    </source>
</evidence>
<comment type="caution">
    <text evidence="1">The sequence shown here is derived from an EMBL/GenBank/DDBJ whole genome shotgun (WGS) entry which is preliminary data.</text>
</comment>
<keyword evidence="2" id="KW-1185">Reference proteome</keyword>
<dbReference type="EMBL" id="BMHE01000002">
    <property type="protein sequence ID" value="GGI44353.1"/>
    <property type="molecule type" value="Genomic_DNA"/>
</dbReference>
<proteinExistence type="predicted"/>
<dbReference type="InterPro" id="IPR049254">
    <property type="entry name" value="Phage_tail_terminator"/>
</dbReference>
<protein>
    <submittedName>
        <fullName evidence="1">Uncharacterized protein</fullName>
    </submittedName>
</protein>
<organism evidence="1 2">
    <name type="scientific">Paenibacillus marchantiophytorum</name>
    <dbReference type="NCBI Taxonomy" id="1619310"/>
    <lineage>
        <taxon>Bacteria</taxon>
        <taxon>Bacillati</taxon>
        <taxon>Bacillota</taxon>
        <taxon>Bacilli</taxon>
        <taxon>Bacillales</taxon>
        <taxon>Paenibacillaceae</taxon>
        <taxon>Paenibacillus</taxon>
    </lineage>
</organism>
<dbReference type="Pfam" id="PF20765">
    <property type="entry name" value="Phage_tail_terminator_8"/>
    <property type="match status" value="1"/>
</dbReference>
<dbReference type="Proteomes" id="UP000615455">
    <property type="component" value="Unassembled WGS sequence"/>
</dbReference>
<gene>
    <name evidence="1" type="ORF">GCM10008018_06680</name>
</gene>
<evidence type="ECO:0000313" key="2">
    <source>
        <dbReference type="Proteomes" id="UP000615455"/>
    </source>
</evidence>
<sequence length="138" mass="16098">MIEMLNGIREKLLELEPEIPIYNEQVGEGNQVPAFLVMQIKSEQLNGLNGRYIRSTQYDVQYFPDLNSSSKIEDCRSMGERLYEALAYINVNGQIRAKALSYEIINRVLHFYVNFTVTLFKEKSVEPKMQKLEEEVRT</sequence>
<accession>A0ABQ2BPA2</accession>
<reference evidence="2" key="1">
    <citation type="journal article" date="2019" name="Int. J. Syst. Evol. Microbiol.">
        <title>The Global Catalogue of Microorganisms (GCM) 10K type strain sequencing project: providing services to taxonomists for standard genome sequencing and annotation.</title>
        <authorList>
            <consortium name="The Broad Institute Genomics Platform"/>
            <consortium name="The Broad Institute Genome Sequencing Center for Infectious Disease"/>
            <person name="Wu L."/>
            <person name="Ma J."/>
        </authorList>
    </citation>
    <scope>NUCLEOTIDE SEQUENCE [LARGE SCALE GENOMIC DNA]</scope>
    <source>
        <strain evidence="2">CGMCC 1.15043</strain>
    </source>
</reference>
<name>A0ABQ2BPA2_9BACL</name>